<dbReference type="InterPro" id="IPR009910">
    <property type="entry name" value="DUF1450"/>
</dbReference>
<organism evidence="1 2">
    <name type="scientific">Paenibacillus pinisoli</name>
    <dbReference type="NCBI Taxonomy" id="1276110"/>
    <lineage>
        <taxon>Bacteria</taxon>
        <taxon>Bacillati</taxon>
        <taxon>Bacillota</taxon>
        <taxon>Bacilli</taxon>
        <taxon>Bacillales</taxon>
        <taxon>Paenibacillaceae</taxon>
        <taxon>Paenibacillus</taxon>
    </lineage>
</organism>
<name>A0A3A6PJI5_9BACL</name>
<protein>
    <submittedName>
        <fullName evidence="1">DUF1450 domain-containing protein</fullName>
    </submittedName>
</protein>
<dbReference type="Proteomes" id="UP000267798">
    <property type="component" value="Unassembled WGS sequence"/>
</dbReference>
<dbReference type="RefSeq" id="WP_120108803.1">
    <property type="nucleotide sequence ID" value="NZ_QXQB01000002.1"/>
</dbReference>
<proteinExistence type="predicted"/>
<evidence type="ECO:0000313" key="2">
    <source>
        <dbReference type="Proteomes" id="UP000267798"/>
    </source>
</evidence>
<sequence>MIKPMIEFCASNMHHGTDEIMNRLEQDDSYEVIEYGCLGNCGECYLKPYALVDGSIVAVDEVEELYEAIMKAIDQQQADRDALDKLLDDL</sequence>
<accession>A0A3A6PJI5</accession>
<dbReference type="OrthoDB" id="1684419at2"/>
<gene>
    <name evidence="1" type="ORF">D3P09_08010</name>
</gene>
<reference evidence="1 2" key="1">
    <citation type="submission" date="2018-09" db="EMBL/GenBank/DDBJ databases">
        <title>Paenibacillus aracenensis nov. sp. isolated from a cave in southern Spain.</title>
        <authorList>
            <person name="Jurado V."/>
            <person name="Gutierrez-Patricio S."/>
            <person name="Gonzalez-Pimentel J.L."/>
            <person name="Miller A.Z."/>
            <person name="Laiz L."/>
            <person name="Saiz-Jimenez C."/>
        </authorList>
    </citation>
    <scope>NUCLEOTIDE SEQUENCE [LARGE SCALE GENOMIC DNA]</scope>
    <source>
        <strain evidence="1 2">JCM 19203</strain>
    </source>
</reference>
<comment type="caution">
    <text evidence="1">The sequence shown here is derived from an EMBL/GenBank/DDBJ whole genome shotgun (WGS) entry which is preliminary data.</text>
</comment>
<dbReference type="AlphaFoldDB" id="A0A3A6PJI5"/>
<dbReference type="Pfam" id="PF07293">
    <property type="entry name" value="DUF1450"/>
    <property type="match status" value="1"/>
</dbReference>
<evidence type="ECO:0000313" key="1">
    <source>
        <dbReference type="EMBL" id="RJX39378.1"/>
    </source>
</evidence>
<dbReference type="EMBL" id="QXQB01000002">
    <property type="protein sequence ID" value="RJX39378.1"/>
    <property type="molecule type" value="Genomic_DNA"/>
</dbReference>
<keyword evidence="2" id="KW-1185">Reference proteome</keyword>
<dbReference type="NCBIfam" id="NF010190">
    <property type="entry name" value="PRK13669.1"/>
    <property type="match status" value="1"/>
</dbReference>